<evidence type="ECO:0000256" key="1">
    <source>
        <dbReference type="SAM" id="MobiDB-lite"/>
    </source>
</evidence>
<dbReference type="AlphaFoldDB" id="A0A1R3KF44"/>
<protein>
    <submittedName>
        <fullName evidence="2">GDSL esterase/lipase 5-like protein</fullName>
    </submittedName>
</protein>
<feature type="region of interest" description="Disordered" evidence="1">
    <location>
        <begin position="92"/>
        <end position="147"/>
    </location>
</feature>
<comment type="caution">
    <text evidence="2">The sequence shown here is derived from an EMBL/GenBank/DDBJ whole genome shotgun (WGS) entry which is preliminary data.</text>
</comment>
<accession>A0A1R3KF44</accession>
<evidence type="ECO:0000313" key="3">
    <source>
        <dbReference type="Proteomes" id="UP000187203"/>
    </source>
</evidence>
<organism evidence="2 3">
    <name type="scientific">Corchorus olitorius</name>
    <dbReference type="NCBI Taxonomy" id="93759"/>
    <lineage>
        <taxon>Eukaryota</taxon>
        <taxon>Viridiplantae</taxon>
        <taxon>Streptophyta</taxon>
        <taxon>Embryophyta</taxon>
        <taxon>Tracheophyta</taxon>
        <taxon>Spermatophyta</taxon>
        <taxon>Magnoliopsida</taxon>
        <taxon>eudicotyledons</taxon>
        <taxon>Gunneridae</taxon>
        <taxon>Pentapetalae</taxon>
        <taxon>rosids</taxon>
        <taxon>malvids</taxon>
        <taxon>Malvales</taxon>
        <taxon>Malvaceae</taxon>
        <taxon>Grewioideae</taxon>
        <taxon>Apeibeae</taxon>
        <taxon>Corchorus</taxon>
    </lineage>
</organism>
<keyword evidence="3" id="KW-1185">Reference proteome</keyword>
<reference evidence="3" key="1">
    <citation type="submission" date="2013-09" db="EMBL/GenBank/DDBJ databases">
        <title>Corchorus olitorius genome sequencing.</title>
        <authorList>
            <person name="Alam M."/>
            <person name="Haque M.S."/>
            <person name="Islam M.S."/>
            <person name="Emdad E.M."/>
            <person name="Islam M.M."/>
            <person name="Ahmed B."/>
            <person name="Halim A."/>
            <person name="Hossen Q.M.M."/>
            <person name="Hossain M.Z."/>
            <person name="Ahmed R."/>
            <person name="Khan M.M."/>
            <person name="Islam R."/>
            <person name="Rashid M.M."/>
            <person name="Khan S.A."/>
            <person name="Rahman M.S."/>
            <person name="Alam M."/>
            <person name="Yahiya A.S."/>
            <person name="Khan M.S."/>
            <person name="Azam M.S."/>
            <person name="Haque T."/>
            <person name="Lashkar M.Z.H."/>
            <person name="Akhand A.I."/>
            <person name="Morshed G."/>
            <person name="Roy S."/>
            <person name="Uddin K.S."/>
            <person name="Rabeya T."/>
            <person name="Hossain A.S."/>
            <person name="Chowdhury A."/>
            <person name="Snigdha A.R."/>
            <person name="Mortoza M.S."/>
            <person name="Matin S.A."/>
            <person name="Hoque S.M.E."/>
            <person name="Islam M.K."/>
            <person name="Roy D.K."/>
            <person name="Haider R."/>
            <person name="Moosa M.M."/>
            <person name="Elias S.M."/>
            <person name="Hasan A.M."/>
            <person name="Jahan S."/>
            <person name="Shafiuddin M."/>
            <person name="Mahmood N."/>
            <person name="Shommy N.S."/>
        </authorList>
    </citation>
    <scope>NUCLEOTIDE SEQUENCE [LARGE SCALE GENOMIC DNA]</scope>
    <source>
        <strain evidence="3">cv. O-4</strain>
    </source>
</reference>
<dbReference type="OrthoDB" id="955175at2759"/>
<sequence length="147" mass="15729">MKAELEVMQEANIRMEVRLLAAETELQETRRVLAEYQAIQKMADDLLEVVLQGTDGNNDHHHLNPQNLDSETIKELLEEAMKNFIFIGGMNETETRGTYPRASDSANGGDGGGTSSSQNVDGGNLTGTEAPGNGENGGKGGGGHQTE</sequence>
<feature type="compositionally biased region" description="Gly residues" evidence="1">
    <location>
        <begin position="134"/>
        <end position="147"/>
    </location>
</feature>
<name>A0A1R3KF44_9ROSI</name>
<gene>
    <name evidence="2" type="ORF">COLO4_08614</name>
</gene>
<dbReference type="EMBL" id="AWUE01013892">
    <property type="protein sequence ID" value="OMP05717.1"/>
    <property type="molecule type" value="Genomic_DNA"/>
</dbReference>
<evidence type="ECO:0000313" key="2">
    <source>
        <dbReference type="EMBL" id="OMP05717.1"/>
    </source>
</evidence>
<dbReference type="Proteomes" id="UP000187203">
    <property type="component" value="Unassembled WGS sequence"/>
</dbReference>
<proteinExistence type="predicted"/>